<dbReference type="PANTHER" id="PTHR35309">
    <property type="match status" value="1"/>
</dbReference>
<dbReference type="AlphaFoldDB" id="A0A084J9S5"/>
<dbReference type="Pfam" id="PF14249">
    <property type="entry name" value="Tocopherol_cycl"/>
    <property type="match status" value="1"/>
</dbReference>
<protein>
    <recommendedName>
        <fullName evidence="3">Tocopherol cyclase</fullName>
    </recommendedName>
</protein>
<reference evidence="1 2" key="1">
    <citation type="submission" date="2014-07" db="EMBL/GenBank/DDBJ databases">
        <title>Draft genome of Clostridium sulfidigenes 113A isolated from sediments associated with methane hydrate from Krishna Godavari basin.</title>
        <authorList>
            <person name="Honkalas V.S."/>
            <person name="Dabir A.P."/>
            <person name="Arora P."/>
            <person name="Dhakephalkar P.K."/>
        </authorList>
    </citation>
    <scope>NUCLEOTIDE SEQUENCE [LARGE SCALE GENOMIC DNA]</scope>
    <source>
        <strain evidence="1 2">113A</strain>
    </source>
</reference>
<keyword evidence="2" id="KW-1185">Reference proteome</keyword>
<name>A0A084J9S5_9CLOT</name>
<evidence type="ECO:0000313" key="2">
    <source>
        <dbReference type="Proteomes" id="UP000028542"/>
    </source>
</evidence>
<dbReference type="InterPro" id="IPR025893">
    <property type="entry name" value="Tocopherol_cyclase"/>
</dbReference>
<dbReference type="STRING" id="318464.IO99_12965"/>
<dbReference type="EMBL" id="JPMD01000031">
    <property type="protein sequence ID" value="KEZ85709.1"/>
    <property type="molecule type" value="Genomic_DNA"/>
</dbReference>
<dbReference type="GO" id="GO:0009976">
    <property type="term" value="F:tocopherol cyclase activity"/>
    <property type="evidence" value="ECO:0007669"/>
    <property type="project" value="InterPro"/>
</dbReference>
<organism evidence="1 2">
    <name type="scientific">Clostridium sulfidigenes</name>
    <dbReference type="NCBI Taxonomy" id="318464"/>
    <lineage>
        <taxon>Bacteria</taxon>
        <taxon>Bacillati</taxon>
        <taxon>Bacillota</taxon>
        <taxon>Clostridia</taxon>
        <taxon>Eubacteriales</taxon>
        <taxon>Clostridiaceae</taxon>
        <taxon>Clostridium</taxon>
    </lineage>
</organism>
<evidence type="ECO:0008006" key="3">
    <source>
        <dbReference type="Google" id="ProtNLM"/>
    </source>
</evidence>
<dbReference type="RefSeq" id="WP_035133892.1">
    <property type="nucleotide sequence ID" value="NZ_JPMD01000031.1"/>
</dbReference>
<comment type="caution">
    <text evidence="1">The sequence shown here is derived from an EMBL/GenBank/DDBJ whole genome shotgun (WGS) entry which is preliminary data.</text>
</comment>
<evidence type="ECO:0000313" key="1">
    <source>
        <dbReference type="EMBL" id="KEZ85709.1"/>
    </source>
</evidence>
<dbReference type="eggNOG" id="ENOG502Z7HP">
    <property type="taxonomic scope" value="Bacteria"/>
</dbReference>
<dbReference type="PANTHER" id="PTHR35309:SF4">
    <property type="entry name" value="TOCOPHEROL CYCLASE"/>
    <property type="match status" value="1"/>
</dbReference>
<sequence>MNKIKCYTRKKNFFEGWYFKHQKGEDTISFIPGINIDSKGNRSAFIQVITNRNSYNINYSFSKFIVYKDKLRIKIGDSIFSSKGIEIHIKDEGLTIDGKIEYDLLTPVKYDIMGPFSFIPFMECSHGIISLYHKLRGNLIINGEDVSFNDGVGYIETDRGNSFPKTYLWTQCNDFENEKISIMAAIADIPFMGINFKGCICVVYYKGREYRLSTYNGVKILKYNCKSLMLKRGKYELQIKVTDGNPQKLLAPSSGNMCRTIHENAACSANYKFYIEDNLVFDIESDNCSFEYVDR</sequence>
<accession>A0A084J9S5</accession>
<dbReference type="Proteomes" id="UP000028542">
    <property type="component" value="Unassembled WGS sequence"/>
</dbReference>
<gene>
    <name evidence="1" type="ORF">IO99_12965</name>
</gene>
<proteinExistence type="predicted"/>